<dbReference type="GO" id="GO:0043709">
    <property type="term" value="P:cell adhesion involved in single-species biofilm formation"/>
    <property type="evidence" value="ECO:0007669"/>
    <property type="project" value="TreeGrafter"/>
</dbReference>
<dbReference type="GO" id="GO:0005886">
    <property type="term" value="C:plasma membrane"/>
    <property type="evidence" value="ECO:0007669"/>
    <property type="project" value="TreeGrafter"/>
</dbReference>
<dbReference type="Pfam" id="PF00990">
    <property type="entry name" value="GGDEF"/>
    <property type="match status" value="1"/>
</dbReference>
<keyword evidence="4" id="KW-0472">Membrane</keyword>
<keyword evidence="4" id="KW-0812">Transmembrane</keyword>
<dbReference type="EC" id="2.7.7.65" evidence="2"/>
<organism evidence="6 7">
    <name type="scientific">Thalassotalea mangrovi</name>
    <dbReference type="NCBI Taxonomy" id="2572245"/>
    <lineage>
        <taxon>Bacteria</taxon>
        <taxon>Pseudomonadati</taxon>
        <taxon>Pseudomonadota</taxon>
        <taxon>Gammaproteobacteria</taxon>
        <taxon>Alteromonadales</taxon>
        <taxon>Colwelliaceae</taxon>
        <taxon>Thalassotalea</taxon>
    </lineage>
</organism>
<dbReference type="GO" id="GO:0052621">
    <property type="term" value="F:diguanylate cyclase activity"/>
    <property type="evidence" value="ECO:0007669"/>
    <property type="project" value="UniProtKB-EC"/>
</dbReference>
<dbReference type="AlphaFoldDB" id="A0A4U1B2P4"/>
<dbReference type="NCBIfam" id="TIGR00254">
    <property type="entry name" value="GGDEF"/>
    <property type="match status" value="1"/>
</dbReference>
<feature type="domain" description="GGDEF" evidence="5">
    <location>
        <begin position="544"/>
        <end position="683"/>
    </location>
</feature>
<dbReference type="InterPro" id="IPR029787">
    <property type="entry name" value="Nucleotide_cyclase"/>
</dbReference>
<dbReference type="InterPro" id="IPR050469">
    <property type="entry name" value="Diguanylate_Cyclase"/>
</dbReference>
<dbReference type="Proteomes" id="UP000307999">
    <property type="component" value="Unassembled WGS sequence"/>
</dbReference>
<sequence>MWYQRLSDPFSGKKVATHLCLSVFVLIFLYSANALAYTLPDRAKALLSADEITQLQRIETLIHNSDWQQSRQAIEQWQLNADNNPFLKQGLAESMLGEIAMQLNEHQQAKLMFSAARDNFEKINEPALIAMVDNDLGRNYRFVAEYDKAIIAHQQALKTFTHLNDQAGIANQYANLGLIYEYQGRYQESLLTVEKALKINKYLNRQKEMAANSYNIGSIYLDMGMVDTALDYFRDTLIIDQSTGNQKDIAYSNIKLADVYLKMANLSEAQVHASEALKIFNELKTPRDIDWARLKNAEIGIAKGELASAKTTLLDILQSQYQGSQNLKNRVRKSLAKIALQEGDIDKASELTDTVVAYYQSRNQTAMLAALNSMRIEISVASGDYAQAFQLLNDLRDHEKELFSRQKSLELAAFQARTEAVRQAQTIALLQKDNQLSEVRAKQEQQLYQFLYLGVILILGLSFLSWTRWQSKKLNKKLSRLVKIRTKELESANQALQVAYKSAEEASVKDSLTGLNNRRYLEQNLPDDIKSVLSLQQGDNEQDPDLCCLLLDIDHFKQINDNYGHKEGDKILIKIAQILNENARQSDYKVRWGGEEFLLVLRFQQRKQAKIMAERLCHVIEKTEFLTEAGDRISVTCSIGFVSFPVFKSQPESVSWSKALEIADHCLYAAKHSGRNAWMGAHGSDNKSMVEIASVTGLEVESSF</sequence>
<comment type="caution">
    <text evidence="6">The sequence shown here is derived from an EMBL/GenBank/DDBJ whole genome shotgun (WGS) entry which is preliminary data.</text>
</comment>
<dbReference type="EMBL" id="SWDB01000034">
    <property type="protein sequence ID" value="TKB43759.1"/>
    <property type="molecule type" value="Genomic_DNA"/>
</dbReference>
<dbReference type="FunFam" id="3.30.70.270:FF:000001">
    <property type="entry name" value="Diguanylate cyclase domain protein"/>
    <property type="match status" value="1"/>
</dbReference>
<dbReference type="Gene3D" id="1.25.40.10">
    <property type="entry name" value="Tetratricopeptide repeat domain"/>
    <property type="match status" value="2"/>
</dbReference>
<evidence type="ECO:0000256" key="3">
    <source>
        <dbReference type="PROSITE-ProRule" id="PRU00339"/>
    </source>
</evidence>
<dbReference type="Gene3D" id="3.30.70.270">
    <property type="match status" value="1"/>
</dbReference>
<gene>
    <name evidence="6" type="ORF">E8M12_14135</name>
</gene>
<evidence type="ECO:0000256" key="2">
    <source>
        <dbReference type="ARBA" id="ARBA00012528"/>
    </source>
</evidence>
<dbReference type="InterPro" id="IPR019734">
    <property type="entry name" value="TPR_rpt"/>
</dbReference>
<dbReference type="SUPFAM" id="SSF55073">
    <property type="entry name" value="Nucleotide cyclase"/>
    <property type="match status" value="1"/>
</dbReference>
<dbReference type="CDD" id="cd01949">
    <property type="entry name" value="GGDEF"/>
    <property type="match status" value="1"/>
</dbReference>
<reference evidence="6 7" key="1">
    <citation type="submission" date="2019-04" db="EMBL/GenBank/DDBJ databases">
        <title>Thalassotalea guangxiensis sp. nov., isolated from sediment of the coastal wetland.</title>
        <authorList>
            <person name="Zheng S."/>
            <person name="Zhang D."/>
        </authorList>
    </citation>
    <scope>NUCLEOTIDE SEQUENCE [LARGE SCALE GENOMIC DNA]</scope>
    <source>
        <strain evidence="6 7">ZS-4</strain>
    </source>
</reference>
<evidence type="ECO:0000313" key="6">
    <source>
        <dbReference type="EMBL" id="TKB43759.1"/>
    </source>
</evidence>
<evidence type="ECO:0000313" key="7">
    <source>
        <dbReference type="Proteomes" id="UP000307999"/>
    </source>
</evidence>
<dbReference type="PANTHER" id="PTHR45138">
    <property type="entry name" value="REGULATORY COMPONENTS OF SENSORY TRANSDUCTION SYSTEM"/>
    <property type="match status" value="1"/>
</dbReference>
<dbReference type="RefSeq" id="WP_136736913.1">
    <property type="nucleotide sequence ID" value="NZ_SWDB01000034.1"/>
</dbReference>
<dbReference type="InterPro" id="IPR000160">
    <property type="entry name" value="GGDEF_dom"/>
</dbReference>
<dbReference type="PROSITE" id="PS50887">
    <property type="entry name" value="GGDEF"/>
    <property type="match status" value="1"/>
</dbReference>
<dbReference type="GO" id="GO:1902201">
    <property type="term" value="P:negative regulation of bacterial-type flagellum-dependent cell motility"/>
    <property type="evidence" value="ECO:0007669"/>
    <property type="project" value="TreeGrafter"/>
</dbReference>
<proteinExistence type="predicted"/>
<accession>A0A4U1B2P4</accession>
<dbReference type="InterPro" id="IPR043128">
    <property type="entry name" value="Rev_trsase/Diguanyl_cyclase"/>
</dbReference>
<feature type="transmembrane region" description="Helical" evidence="4">
    <location>
        <begin position="447"/>
        <end position="467"/>
    </location>
</feature>
<evidence type="ECO:0000256" key="4">
    <source>
        <dbReference type="SAM" id="Phobius"/>
    </source>
</evidence>
<dbReference type="SMART" id="SM00267">
    <property type="entry name" value="GGDEF"/>
    <property type="match status" value="1"/>
</dbReference>
<keyword evidence="4" id="KW-1133">Transmembrane helix</keyword>
<feature type="repeat" description="TPR" evidence="3">
    <location>
        <begin position="210"/>
        <end position="243"/>
    </location>
</feature>
<dbReference type="SUPFAM" id="SSF48452">
    <property type="entry name" value="TPR-like"/>
    <property type="match status" value="1"/>
</dbReference>
<evidence type="ECO:0000256" key="1">
    <source>
        <dbReference type="ARBA" id="ARBA00001946"/>
    </source>
</evidence>
<dbReference type="InterPro" id="IPR011990">
    <property type="entry name" value="TPR-like_helical_dom_sf"/>
</dbReference>
<keyword evidence="3" id="KW-0802">TPR repeat</keyword>
<evidence type="ECO:0000259" key="5">
    <source>
        <dbReference type="PROSITE" id="PS50887"/>
    </source>
</evidence>
<dbReference type="Pfam" id="PF13424">
    <property type="entry name" value="TPR_12"/>
    <property type="match status" value="2"/>
</dbReference>
<dbReference type="PANTHER" id="PTHR45138:SF6">
    <property type="entry name" value="DIGUANYLATE CYCLASE DGCN"/>
    <property type="match status" value="1"/>
</dbReference>
<comment type="cofactor">
    <cofactor evidence="1">
        <name>Mg(2+)</name>
        <dbReference type="ChEBI" id="CHEBI:18420"/>
    </cofactor>
</comment>
<name>A0A4U1B2P4_9GAMM</name>
<dbReference type="OrthoDB" id="6191081at2"/>
<dbReference type="SMART" id="SM00028">
    <property type="entry name" value="TPR"/>
    <property type="match status" value="6"/>
</dbReference>
<feature type="repeat" description="TPR" evidence="3">
    <location>
        <begin position="170"/>
        <end position="203"/>
    </location>
</feature>
<protein>
    <recommendedName>
        <fullName evidence="2">diguanylate cyclase</fullName>
        <ecNumber evidence="2">2.7.7.65</ecNumber>
    </recommendedName>
</protein>
<dbReference type="PROSITE" id="PS50005">
    <property type="entry name" value="TPR"/>
    <property type="match status" value="2"/>
</dbReference>
<keyword evidence="7" id="KW-1185">Reference proteome</keyword>